<gene>
    <name evidence="5" type="ORF">UX25_C0003G0004</name>
</gene>
<dbReference type="STRING" id="1618589.UX25_C0003G0004"/>
<dbReference type="SMART" id="SM00471">
    <property type="entry name" value="HDc"/>
    <property type="match status" value="1"/>
</dbReference>
<dbReference type="CDD" id="cd01668">
    <property type="entry name" value="TGS_RSH"/>
    <property type="match status" value="1"/>
</dbReference>
<dbReference type="SUPFAM" id="SSF81271">
    <property type="entry name" value="TGS-like"/>
    <property type="match status" value="1"/>
</dbReference>
<dbReference type="InterPro" id="IPR033655">
    <property type="entry name" value="TGS_RelA/SpoT"/>
</dbReference>
<dbReference type="NCBIfam" id="TIGR00691">
    <property type="entry name" value="spoT_relA"/>
    <property type="match status" value="1"/>
</dbReference>
<feature type="domain" description="HD" evidence="3">
    <location>
        <begin position="51"/>
        <end position="151"/>
    </location>
</feature>
<dbReference type="PANTHER" id="PTHR21262">
    <property type="entry name" value="GUANOSINE-3',5'-BIS DIPHOSPHATE 3'-PYROPHOSPHOHYDROLASE"/>
    <property type="match status" value="1"/>
</dbReference>
<dbReference type="FunFam" id="1.10.3210.10:FF:000001">
    <property type="entry name" value="GTP pyrophosphokinase RelA"/>
    <property type="match status" value="1"/>
</dbReference>
<dbReference type="CDD" id="cd00077">
    <property type="entry name" value="HDc"/>
    <property type="match status" value="1"/>
</dbReference>
<evidence type="ECO:0000313" key="5">
    <source>
        <dbReference type="EMBL" id="KKU17673.1"/>
    </source>
</evidence>
<evidence type="ECO:0000256" key="2">
    <source>
        <dbReference type="RuleBase" id="RU003847"/>
    </source>
</evidence>
<sequence>MTKIELEKKFSELLEEIRGYNGEADFPLIKRAWAFAKLAHTGQKRLTGEPFVAHPLEVAKRLAVWRLDTTSIMAALLHDTIEDGGAKREDIVSEFGEAVASLVDGVTKVTTLRLKGSREKEFVENLRKMLLVMAQDLRVILVKLADRLHNMQTLYSLSPQKQRENSEETLDIYAPLAERLGMGRVKGELEDLAFPYVFPEEYKKIFKESKPFYKEAEEHIEKMRRALLKELISEGIKAEIHGRKKHLYSLWRKLARPEIDEDFDKVHDIVALRIIVGTVAQCYTALGKVHSLYKPVPHIGISDFIAQPKPNGYRCLHTKVFGPGGRIVEVQIRTHLMHEQAEFGVAAHWAYEELKAAGEKDEVLEKEGAVAPKKLSWVRQLIEWQNELSDSEEFLRAVKFDALKHRNFVFSPMGDVFDLPVEATPIDFAYAVHTDLVNFIKGAKVDGRIVSLDYKLKSGQVVEILKSKTPKKPNKDWLDFVVTTTARSKIKKAL</sequence>
<dbReference type="Pfam" id="PF04607">
    <property type="entry name" value="RelA_SpoT"/>
    <property type="match status" value="1"/>
</dbReference>
<protein>
    <submittedName>
        <fullName evidence="5">(P)ppGpp synthetase I, SpoT/RelA</fullName>
    </submittedName>
</protein>
<dbReference type="AlphaFoldDB" id="A0A0G1QIT7"/>
<dbReference type="GO" id="GO:0005886">
    <property type="term" value="C:plasma membrane"/>
    <property type="evidence" value="ECO:0007669"/>
    <property type="project" value="TreeGrafter"/>
</dbReference>
<dbReference type="Gene3D" id="3.30.460.10">
    <property type="entry name" value="Beta Polymerase, domain 2"/>
    <property type="match status" value="1"/>
</dbReference>
<dbReference type="SUPFAM" id="SSF109604">
    <property type="entry name" value="HD-domain/PDEase-like"/>
    <property type="match status" value="1"/>
</dbReference>
<dbReference type="InterPro" id="IPR004095">
    <property type="entry name" value="TGS"/>
</dbReference>
<accession>A0A0G1QIT7</accession>
<proteinExistence type="inferred from homology"/>
<evidence type="ECO:0000313" key="6">
    <source>
        <dbReference type="Proteomes" id="UP000034922"/>
    </source>
</evidence>
<dbReference type="Gene3D" id="1.10.3210.10">
    <property type="entry name" value="Hypothetical protein af1432"/>
    <property type="match status" value="1"/>
</dbReference>
<dbReference type="Proteomes" id="UP000034922">
    <property type="component" value="Unassembled WGS sequence"/>
</dbReference>
<dbReference type="PROSITE" id="PS51831">
    <property type="entry name" value="HD"/>
    <property type="match status" value="1"/>
</dbReference>
<dbReference type="FunFam" id="3.10.20.30:FF:000002">
    <property type="entry name" value="GTP pyrophosphokinase (RelA/SpoT)"/>
    <property type="match status" value="1"/>
</dbReference>
<organism evidence="5 6">
    <name type="scientific">Candidatus Woesebacteria bacterium GW2011_GWC2_45_9</name>
    <dbReference type="NCBI Taxonomy" id="1618589"/>
    <lineage>
        <taxon>Bacteria</taxon>
        <taxon>Candidatus Woeseibacteriota</taxon>
    </lineage>
</organism>
<evidence type="ECO:0000259" key="4">
    <source>
        <dbReference type="PROSITE" id="PS51880"/>
    </source>
</evidence>
<dbReference type="PANTHER" id="PTHR21262:SF31">
    <property type="entry name" value="GTP PYROPHOSPHOKINASE"/>
    <property type="match status" value="1"/>
</dbReference>
<dbReference type="GO" id="GO:0015969">
    <property type="term" value="P:guanosine tetraphosphate metabolic process"/>
    <property type="evidence" value="ECO:0007669"/>
    <property type="project" value="InterPro"/>
</dbReference>
<dbReference type="InterPro" id="IPR007685">
    <property type="entry name" value="RelA_SpoT"/>
</dbReference>
<dbReference type="InterPro" id="IPR003607">
    <property type="entry name" value="HD/PDEase_dom"/>
</dbReference>
<comment type="function">
    <text evidence="2">In eubacteria ppGpp (guanosine 3'-diphosphate 5'-diphosphate) is a mediator of the stringent response that coordinates a variety of cellular activities in response to changes in nutritional abundance.</text>
</comment>
<dbReference type="SMART" id="SM00954">
    <property type="entry name" value="RelA_SpoT"/>
    <property type="match status" value="1"/>
</dbReference>
<evidence type="ECO:0000256" key="1">
    <source>
        <dbReference type="ARBA" id="ARBA00025704"/>
    </source>
</evidence>
<dbReference type="EMBL" id="LCLM01000003">
    <property type="protein sequence ID" value="KKU17673.1"/>
    <property type="molecule type" value="Genomic_DNA"/>
</dbReference>
<dbReference type="InterPro" id="IPR006674">
    <property type="entry name" value="HD_domain"/>
</dbReference>
<comment type="similarity">
    <text evidence="2">Belongs to the relA/spoT family.</text>
</comment>
<name>A0A0G1QIT7_9BACT</name>
<dbReference type="Pfam" id="PF02824">
    <property type="entry name" value="TGS"/>
    <property type="match status" value="1"/>
</dbReference>
<dbReference type="InterPro" id="IPR012676">
    <property type="entry name" value="TGS-like"/>
</dbReference>
<dbReference type="PATRIC" id="fig|1618589.3.peg.71"/>
<reference evidence="5 6" key="1">
    <citation type="journal article" date="2015" name="Nature">
        <title>rRNA introns, odd ribosomes, and small enigmatic genomes across a large radiation of phyla.</title>
        <authorList>
            <person name="Brown C.T."/>
            <person name="Hug L.A."/>
            <person name="Thomas B.C."/>
            <person name="Sharon I."/>
            <person name="Castelle C.J."/>
            <person name="Singh A."/>
            <person name="Wilkins M.J."/>
            <person name="Williams K.H."/>
            <person name="Banfield J.F."/>
        </authorList>
    </citation>
    <scope>NUCLEOTIDE SEQUENCE [LARGE SCALE GENOMIC DNA]</scope>
</reference>
<dbReference type="PROSITE" id="PS51880">
    <property type="entry name" value="TGS"/>
    <property type="match status" value="1"/>
</dbReference>
<dbReference type="Gene3D" id="3.10.20.30">
    <property type="match status" value="1"/>
</dbReference>
<dbReference type="InterPro" id="IPR004811">
    <property type="entry name" value="RelA/Spo_fam"/>
</dbReference>
<dbReference type="InterPro" id="IPR012675">
    <property type="entry name" value="Beta-grasp_dom_sf"/>
</dbReference>
<evidence type="ECO:0000259" key="3">
    <source>
        <dbReference type="PROSITE" id="PS51831"/>
    </source>
</evidence>
<dbReference type="SUPFAM" id="SSF81301">
    <property type="entry name" value="Nucleotidyltransferase"/>
    <property type="match status" value="1"/>
</dbReference>
<dbReference type="InterPro" id="IPR043519">
    <property type="entry name" value="NT_sf"/>
</dbReference>
<dbReference type="CDD" id="cd05399">
    <property type="entry name" value="NT_Rel-Spo_like"/>
    <property type="match status" value="1"/>
</dbReference>
<comment type="caution">
    <text evidence="5">The sequence shown here is derived from an EMBL/GenBank/DDBJ whole genome shotgun (WGS) entry which is preliminary data.</text>
</comment>
<comment type="pathway">
    <text evidence="1">Purine metabolism.</text>
</comment>
<feature type="domain" description="TGS" evidence="4">
    <location>
        <begin position="402"/>
        <end position="466"/>
    </location>
</feature>
<dbReference type="Pfam" id="PF13328">
    <property type="entry name" value="HD_4"/>
    <property type="match status" value="1"/>
</dbReference>